<dbReference type="Proteomes" id="UP000000557">
    <property type="component" value="Chromosome"/>
</dbReference>
<evidence type="ECO:0000256" key="5">
    <source>
        <dbReference type="ARBA" id="ARBA00022801"/>
    </source>
</evidence>
<keyword evidence="6 15" id="KW-0347">Helicase</keyword>
<keyword evidence="8" id="KW-0238">DNA-binding</keyword>
<gene>
    <name evidence="18" type="primary">recG</name>
</gene>
<name>Q7NL48_GLOVI</name>
<comment type="similarity">
    <text evidence="1 15">Belongs to the helicase family. RecG subfamily.</text>
</comment>
<comment type="catalytic activity">
    <reaction evidence="12 15">
        <text>Couples ATP hydrolysis with the unwinding of duplex DNA by translocating in the 3'-5' direction.</text>
        <dbReference type="EC" id="5.6.2.4"/>
    </reaction>
</comment>
<dbReference type="Gene3D" id="3.40.50.300">
    <property type="entry name" value="P-loop containing nucleotide triphosphate hydrolases"/>
    <property type="match status" value="2"/>
</dbReference>
<evidence type="ECO:0000256" key="10">
    <source>
        <dbReference type="ARBA" id="ARBA00023204"/>
    </source>
</evidence>
<evidence type="ECO:0000256" key="8">
    <source>
        <dbReference type="ARBA" id="ARBA00023125"/>
    </source>
</evidence>
<dbReference type="InterPro" id="IPR033454">
    <property type="entry name" value="RecG_wedge"/>
</dbReference>
<evidence type="ECO:0000256" key="9">
    <source>
        <dbReference type="ARBA" id="ARBA00023172"/>
    </source>
</evidence>
<dbReference type="InterPro" id="IPR001650">
    <property type="entry name" value="Helicase_C-like"/>
</dbReference>
<evidence type="ECO:0000256" key="4">
    <source>
        <dbReference type="ARBA" id="ARBA00022763"/>
    </source>
</evidence>
<dbReference type="GO" id="GO:0003678">
    <property type="term" value="F:DNA helicase activity"/>
    <property type="evidence" value="ECO:0000318"/>
    <property type="project" value="GO_Central"/>
</dbReference>
<dbReference type="NCBIfam" id="NF008168">
    <property type="entry name" value="PRK10917.2-2"/>
    <property type="match status" value="1"/>
</dbReference>
<dbReference type="SMART" id="SM00487">
    <property type="entry name" value="DEXDc"/>
    <property type="match status" value="1"/>
</dbReference>
<dbReference type="GO" id="GO:0005524">
    <property type="term" value="F:ATP binding"/>
    <property type="evidence" value="ECO:0007669"/>
    <property type="project" value="UniProtKB-KW"/>
</dbReference>
<dbReference type="GO" id="GO:0003677">
    <property type="term" value="F:DNA binding"/>
    <property type="evidence" value="ECO:0007669"/>
    <property type="project" value="UniProtKB-KW"/>
</dbReference>
<dbReference type="Pfam" id="PF19833">
    <property type="entry name" value="RecG_dom3_C"/>
    <property type="match status" value="1"/>
</dbReference>
<dbReference type="PROSITE" id="PS51194">
    <property type="entry name" value="HELICASE_CTER"/>
    <property type="match status" value="1"/>
</dbReference>
<evidence type="ECO:0000256" key="2">
    <source>
        <dbReference type="ARBA" id="ARBA00017846"/>
    </source>
</evidence>
<feature type="domain" description="Helicase ATP-binding" evidence="16">
    <location>
        <begin position="400"/>
        <end position="561"/>
    </location>
</feature>
<keyword evidence="7 15" id="KW-0067">ATP-binding</keyword>
<evidence type="ECO:0000256" key="14">
    <source>
        <dbReference type="ARBA" id="ARBA00048988"/>
    </source>
</evidence>
<dbReference type="EC" id="5.6.2.4" evidence="13 15"/>
<feature type="domain" description="Helicase C-terminal" evidence="17">
    <location>
        <begin position="583"/>
        <end position="740"/>
    </location>
</feature>
<evidence type="ECO:0000256" key="7">
    <source>
        <dbReference type="ARBA" id="ARBA00022840"/>
    </source>
</evidence>
<reference evidence="18 19" key="2">
    <citation type="journal article" date="2003" name="DNA Res.">
        <title>Complete genome structure of Gloeobacter violaceus PCC 7421, a cyanobacterium that lacks thylakoids (supplement).</title>
        <authorList>
            <person name="Nakamura Y."/>
            <person name="Kaneko T."/>
            <person name="Sato S."/>
            <person name="Mimuro M."/>
            <person name="Miyashita H."/>
            <person name="Tsuchiya T."/>
            <person name="Sasamoto S."/>
            <person name="Watanabe A."/>
            <person name="Kawashima K."/>
            <person name="Kishida Y."/>
            <person name="Kiyokawa C."/>
            <person name="Kohara M."/>
            <person name="Matsumoto M."/>
            <person name="Matsuno A."/>
            <person name="Nakazaki N."/>
            <person name="Shimpo S."/>
            <person name="Takeuchi C."/>
            <person name="Yamada M."/>
            <person name="Tabata S."/>
        </authorList>
    </citation>
    <scope>NUCLEOTIDE SEQUENCE [LARGE SCALE GENOMIC DNA]</scope>
    <source>
        <strain evidence="19">ATCC 29082 / PCC 7421</strain>
    </source>
</reference>
<dbReference type="PhylomeDB" id="Q7NL48"/>
<dbReference type="Pfam" id="PF00270">
    <property type="entry name" value="DEAD"/>
    <property type="match status" value="1"/>
</dbReference>
<dbReference type="AlphaFoldDB" id="Q7NL48"/>
<dbReference type="InterPro" id="IPR011545">
    <property type="entry name" value="DEAD/DEAH_box_helicase_dom"/>
</dbReference>
<dbReference type="SUPFAM" id="SSF52540">
    <property type="entry name" value="P-loop containing nucleoside triphosphate hydrolases"/>
    <property type="match status" value="2"/>
</dbReference>
<keyword evidence="19" id="KW-1185">Reference proteome</keyword>
<dbReference type="PATRIC" id="fig|251221.4.peg.1300"/>
<dbReference type="GO" id="GO:0043138">
    <property type="term" value="F:3'-5' DNA helicase activity"/>
    <property type="evidence" value="ECO:0007669"/>
    <property type="project" value="UniProtKB-EC"/>
</dbReference>
<protein>
    <recommendedName>
        <fullName evidence="2 15">ATP-dependent DNA helicase RecG</fullName>
        <ecNumber evidence="13 15">5.6.2.4</ecNumber>
    </recommendedName>
</protein>
<dbReference type="CDD" id="cd17992">
    <property type="entry name" value="DEXHc_RecG"/>
    <property type="match status" value="1"/>
</dbReference>
<dbReference type="InterPro" id="IPR004609">
    <property type="entry name" value="ATP-dep_DNA_helicase_RecG"/>
</dbReference>
<dbReference type="GO" id="GO:0006310">
    <property type="term" value="P:DNA recombination"/>
    <property type="evidence" value="ECO:0007669"/>
    <property type="project" value="UniProtKB-UniRule"/>
</dbReference>
<dbReference type="RefSeq" id="WP_011141278.1">
    <property type="nucleotide sequence ID" value="NC_005125.1"/>
</dbReference>
<evidence type="ECO:0000256" key="3">
    <source>
        <dbReference type="ARBA" id="ARBA00022741"/>
    </source>
</evidence>
<sequence length="811" mass="90164">MSHTEAFAELLQRLHRALAAEADRGFVNLKGSRQYFAEFLSETLATAPGGLEDKDSARRWQDLGARYARYADLENAARAHLVAETRRFLHRIRRSLETPAPERPNGKPTAPPEAAILDQPMTKLGGIGPKLAAQLEKLGLTTIGQVLRYYPRDYLDYSNRTTIKVCQPGEMVTLLGQVRRCRCFTSPRNHKLSIFTLTLGDGTGQMQLSQFFAGTRFTHRGWQEAQMKQYPRGATVAASGLVKRSTTGLTLQEPQLEVLDEGEDLQNLTKIVPVYALAEGVGAGVVRRAVKAALPFANAFTDPLPAAVRTSLGLLDLPGAIRAVHYPESAEHKLQARRRLVFDEFFFLQLGLLQRRHRQKRQSAGIAFRTRGELIEQFYKLLPFAFTGAQKRVVEEVLADLGSPEPMNRLIQGDVGSGKTVVAVVAMLTALQSGYQTALMAPTEVLAEQHYQKLVQWLSQLHLPVELVTGSVRAARRRDVLRQLASGELNVVVGTHALIQDGVQFANLGLVVIDEQHRFGVGQRARLQNKGRNPDLLTMTATPIPRTLALTLHGDLDVSQIDELPPGRKPVRTTVVTPSERTQVNELIRRQILEGRQAYIVLPLIEESEKVDLRSAIEEHERLKEKIFAEFRLGLLHGRLKSEEKEAVIGAFRRHELDLLVSTTVVEVGVDVPNATVMLIEHAERFGLAQLHQLRGRVGRGANQSFCLLMSATKTESALQRLRVLEQSNDGFLIAEMDLRLRGPGEVMGTRQSGLPDMVLSSLVEDQDSLELARREAQSLIERDPELTAHPLLRAELAGRLDRLMDGAILN</sequence>
<keyword evidence="10 15" id="KW-0234">DNA repair</keyword>
<keyword evidence="4 15" id="KW-0227">DNA damage</keyword>
<proteinExistence type="inferred from homology"/>
<dbReference type="NCBIfam" id="NF008170">
    <property type="entry name" value="PRK10917.2-4"/>
    <property type="match status" value="1"/>
</dbReference>
<dbReference type="FunCoup" id="Q7NL48">
    <property type="interactions" value="178"/>
</dbReference>
<organism evidence="18 19">
    <name type="scientific">Gloeobacter violaceus (strain ATCC 29082 / PCC 7421)</name>
    <dbReference type="NCBI Taxonomy" id="251221"/>
    <lineage>
        <taxon>Bacteria</taxon>
        <taxon>Bacillati</taxon>
        <taxon>Cyanobacteriota</taxon>
        <taxon>Cyanophyceae</taxon>
        <taxon>Gloeobacterales</taxon>
        <taxon>Gloeobacteraceae</taxon>
        <taxon>Gloeobacter</taxon>
    </lineage>
</organism>
<dbReference type="Pfam" id="PF00271">
    <property type="entry name" value="Helicase_C"/>
    <property type="match status" value="1"/>
</dbReference>
<evidence type="ECO:0000256" key="15">
    <source>
        <dbReference type="RuleBase" id="RU363016"/>
    </source>
</evidence>
<dbReference type="Gene3D" id="2.40.50.140">
    <property type="entry name" value="Nucleic acid-binding proteins"/>
    <property type="match status" value="1"/>
</dbReference>
<dbReference type="SUPFAM" id="SSF50249">
    <property type="entry name" value="Nucleic acid-binding proteins"/>
    <property type="match status" value="1"/>
</dbReference>
<dbReference type="OrthoDB" id="9804325at2"/>
<dbReference type="NCBIfam" id="TIGR00643">
    <property type="entry name" value="recG"/>
    <property type="match status" value="1"/>
</dbReference>
<evidence type="ECO:0000256" key="11">
    <source>
        <dbReference type="ARBA" id="ARBA00023235"/>
    </source>
</evidence>
<dbReference type="PANTHER" id="PTHR47964:SF1">
    <property type="entry name" value="ATP-DEPENDENT DNA HELICASE HOMOLOG RECG, CHLOROPLASTIC"/>
    <property type="match status" value="1"/>
</dbReference>
<keyword evidence="11" id="KW-0413">Isomerase</keyword>
<dbReference type="InParanoid" id="Q7NL48"/>
<reference evidence="18 19" key="1">
    <citation type="journal article" date="2003" name="DNA Res.">
        <title>Complete genome structure of Gloeobacter violaceus PCC 7421, a cyanobacterium that lacks thylakoids.</title>
        <authorList>
            <person name="Nakamura Y."/>
            <person name="Kaneko T."/>
            <person name="Sato S."/>
            <person name="Mimuro M."/>
            <person name="Miyashita H."/>
            <person name="Tsuchiya T."/>
            <person name="Sasamoto S."/>
            <person name="Watanabe A."/>
            <person name="Kawashima K."/>
            <person name="Kishida Y."/>
            <person name="Kiyokawa C."/>
            <person name="Kohara M."/>
            <person name="Matsumoto M."/>
            <person name="Matsuno A."/>
            <person name="Nakazaki N."/>
            <person name="Shimpo S."/>
            <person name="Takeuchi C."/>
            <person name="Yamada M."/>
            <person name="Tabata S."/>
        </authorList>
    </citation>
    <scope>NUCLEOTIDE SEQUENCE [LARGE SCALE GENOMIC DNA]</scope>
    <source>
        <strain evidence="19">ATCC 29082 / PCC 7421</strain>
    </source>
</reference>
<evidence type="ECO:0000313" key="18">
    <source>
        <dbReference type="EMBL" id="BAC89219.1"/>
    </source>
</evidence>
<dbReference type="PROSITE" id="PS51192">
    <property type="entry name" value="HELICASE_ATP_BIND_1"/>
    <property type="match status" value="1"/>
</dbReference>
<dbReference type="EnsemblBacteria" id="BAC89219">
    <property type="protein sequence ID" value="BAC89219"/>
    <property type="gene ID" value="BAC89219"/>
</dbReference>
<dbReference type="CDD" id="cd18811">
    <property type="entry name" value="SF2_C_RecG"/>
    <property type="match status" value="1"/>
</dbReference>
<dbReference type="GO" id="GO:0006281">
    <property type="term" value="P:DNA repair"/>
    <property type="evidence" value="ECO:0000318"/>
    <property type="project" value="GO_Central"/>
</dbReference>
<dbReference type="EMBL" id="BA000045">
    <property type="protein sequence ID" value="BAC89219.1"/>
    <property type="molecule type" value="Genomic_DNA"/>
</dbReference>
<dbReference type="InterPro" id="IPR012340">
    <property type="entry name" value="NA-bd_OB-fold"/>
</dbReference>
<dbReference type="HOGENOM" id="CLU_005122_7_1_3"/>
<keyword evidence="3 15" id="KW-0547">Nucleotide-binding</keyword>
<dbReference type="STRING" id="251221.gene:10758759"/>
<dbReference type="eggNOG" id="COG1200">
    <property type="taxonomic scope" value="Bacteria"/>
</dbReference>
<comment type="function">
    <text evidence="15">Plays a critical role in recombination and DNA repair. Helps process Holliday junction intermediates to mature products by catalyzing branch migration. Has replication fork regression activity, unwinds stalled or blocked replication forks to make a HJ that can be resolved. Has a DNA unwinding activity characteristic of a DNA helicase with 3'-5' polarity.</text>
</comment>
<dbReference type="InterPro" id="IPR045562">
    <property type="entry name" value="RecG_dom3_C"/>
</dbReference>
<evidence type="ECO:0000259" key="16">
    <source>
        <dbReference type="PROSITE" id="PS51192"/>
    </source>
</evidence>
<evidence type="ECO:0000313" key="19">
    <source>
        <dbReference type="Proteomes" id="UP000000557"/>
    </source>
</evidence>
<dbReference type="KEGG" id="gvi:gll1278"/>
<dbReference type="SMART" id="SM00490">
    <property type="entry name" value="HELICc"/>
    <property type="match status" value="1"/>
</dbReference>
<keyword evidence="5 15" id="KW-0378">Hydrolase</keyword>
<dbReference type="InterPro" id="IPR047112">
    <property type="entry name" value="RecG/Mfd"/>
</dbReference>
<evidence type="ECO:0000256" key="12">
    <source>
        <dbReference type="ARBA" id="ARBA00034617"/>
    </source>
</evidence>
<evidence type="ECO:0000256" key="6">
    <source>
        <dbReference type="ARBA" id="ARBA00022806"/>
    </source>
</evidence>
<dbReference type="Pfam" id="PF17191">
    <property type="entry name" value="RecG_wedge"/>
    <property type="match status" value="1"/>
</dbReference>
<keyword evidence="9 15" id="KW-0233">DNA recombination</keyword>
<evidence type="ECO:0000256" key="13">
    <source>
        <dbReference type="ARBA" id="ARBA00034808"/>
    </source>
</evidence>
<dbReference type="PANTHER" id="PTHR47964">
    <property type="entry name" value="ATP-DEPENDENT DNA HELICASE HOMOLOG RECG, CHLOROPLASTIC"/>
    <property type="match status" value="1"/>
</dbReference>
<comment type="catalytic activity">
    <reaction evidence="14 15">
        <text>ATP + H2O = ADP + phosphate + H(+)</text>
        <dbReference type="Rhea" id="RHEA:13065"/>
        <dbReference type="ChEBI" id="CHEBI:15377"/>
        <dbReference type="ChEBI" id="CHEBI:15378"/>
        <dbReference type="ChEBI" id="CHEBI:30616"/>
        <dbReference type="ChEBI" id="CHEBI:43474"/>
        <dbReference type="ChEBI" id="CHEBI:456216"/>
        <dbReference type="EC" id="5.6.2.4"/>
    </reaction>
</comment>
<evidence type="ECO:0000259" key="17">
    <source>
        <dbReference type="PROSITE" id="PS51194"/>
    </source>
</evidence>
<accession>Q7NL48</accession>
<dbReference type="InterPro" id="IPR014001">
    <property type="entry name" value="Helicase_ATP-bd"/>
</dbReference>
<dbReference type="InterPro" id="IPR027417">
    <property type="entry name" value="P-loop_NTPase"/>
</dbReference>
<dbReference type="GO" id="GO:0016887">
    <property type="term" value="F:ATP hydrolysis activity"/>
    <property type="evidence" value="ECO:0007669"/>
    <property type="project" value="RHEA"/>
</dbReference>
<evidence type="ECO:0000256" key="1">
    <source>
        <dbReference type="ARBA" id="ARBA00007504"/>
    </source>
</evidence>
<dbReference type="CDD" id="cd04488">
    <property type="entry name" value="RecG_wedge_OBF"/>
    <property type="match status" value="1"/>
</dbReference>
<dbReference type="NCBIfam" id="NF008165">
    <property type="entry name" value="PRK10917.1-3"/>
    <property type="match status" value="1"/>
</dbReference>